<name>A0ABW5WS59_9STAP</name>
<keyword evidence="3" id="KW-1185">Reference proteome</keyword>
<reference evidence="3" key="1">
    <citation type="journal article" date="2019" name="Int. J. Syst. Evol. Microbiol.">
        <title>The Global Catalogue of Microorganisms (GCM) 10K type strain sequencing project: providing services to taxonomists for standard genome sequencing and annotation.</title>
        <authorList>
            <consortium name="The Broad Institute Genomics Platform"/>
            <consortium name="The Broad Institute Genome Sequencing Center for Infectious Disease"/>
            <person name="Wu L."/>
            <person name="Ma J."/>
        </authorList>
    </citation>
    <scope>NUCLEOTIDE SEQUENCE [LARGE SCALE GENOMIC DNA]</scope>
    <source>
        <strain evidence="3">KCTC 33575</strain>
    </source>
</reference>
<proteinExistence type="predicted"/>
<dbReference type="RefSeq" id="WP_377771819.1">
    <property type="nucleotide sequence ID" value="NZ_JBHUOQ010000001.1"/>
</dbReference>
<gene>
    <name evidence="2" type="ORF">ACFSX4_04115</name>
</gene>
<keyword evidence="1" id="KW-0812">Transmembrane</keyword>
<keyword evidence="1" id="KW-0472">Membrane</keyword>
<keyword evidence="1" id="KW-1133">Transmembrane helix</keyword>
<dbReference type="EMBL" id="JBHUOQ010000001">
    <property type="protein sequence ID" value="MFD2829641.1"/>
    <property type="molecule type" value="Genomic_DNA"/>
</dbReference>
<evidence type="ECO:0000256" key="1">
    <source>
        <dbReference type="SAM" id="Phobius"/>
    </source>
</evidence>
<sequence>MNEKPYMLLALGFVVMTAGLFEVWPEWIGVPLGFWIYCVGLYMRCAPHDFQSLKNLL</sequence>
<comment type="caution">
    <text evidence="2">The sequence shown here is derived from an EMBL/GenBank/DDBJ whole genome shotgun (WGS) entry which is preliminary data.</text>
</comment>
<evidence type="ECO:0000313" key="3">
    <source>
        <dbReference type="Proteomes" id="UP001597519"/>
    </source>
</evidence>
<protein>
    <submittedName>
        <fullName evidence="2">Uncharacterized protein</fullName>
    </submittedName>
</protein>
<evidence type="ECO:0000313" key="2">
    <source>
        <dbReference type="EMBL" id="MFD2829641.1"/>
    </source>
</evidence>
<accession>A0ABW5WS59</accession>
<feature type="transmembrane region" description="Helical" evidence="1">
    <location>
        <begin position="5"/>
        <end position="21"/>
    </location>
</feature>
<organism evidence="2 3">
    <name type="scientific">Corticicoccus populi</name>
    <dbReference type="NCBI Taxonomy" id="1812821"/>
    <lineage>
        <taxon>Bacteria</taxon>
        <taxon>Bacillati</taxon>
        <taxon>Bacillota</taxon>
        <taxon>Bacilli</taxon>
        <taxon>Bacillales</taxon>
        <taxon>Staphylococcaceae</taxon>
        <taxon>Corticicoccus</taxon>
    </lineage>
</organism>
<dbReference type="Proteomes" id="UP001597519">
    <property type="component" value="Unassembled WGS sequence"/>
</dbReference>